<organism evidence="1 2">
    <name type="scientific">Mesobacillus zeae</name>
    <dbReference type="NCBI Taxonomy" id="1917180"/>
    <lineage>
        <taxon>Bacteria</taxon>
        <taxon>Bacillati</taxon>
        <taxon>Bacillota</taxon>
        <taxon>Bacilli</taxon>
        <taxon>Bacillales</taxon>
        <taxon>Bacillaceae</taxon>
        <taxon>Mesobacillus</taxon>
    </lineage>
</organism>
<dbReference type="Pfam" id="PF17236">
    <property type="entry name" value="SU10_MCP"/>
    <property type="match status" value="1"/>
</dbReference>
<evidence type="ECO:0008006" key="3">
    <source>
        <dbReference type="Google" id="ProtNLM"/>
    </source>
</evidence>
<evidence type="ECO:0000313" key="2">
    <source>
        <dbReference type="Proteomes" id="UP000265816"/>
    </source>
</evidence>
<evidence type="ECO:0000313" key="1">
    <source>
        <dbReference type="EMBL" id="RID85666.1"/>
    </source>
</evidence>
<sequence length="316" mass="33543">MPANVNGTGTTWNLPNYAGELFTASQVNTPFLTMIGGLSGGGKQTANFEFPTYSDYDLPTAAQPAITETASLTAPTAEEIVRGQATNVTQIFQETISISYAKQSNGGRLSGLNTQGQQNNAPSEKDFQIARKLEKIARDVNFTFLNGVYQVATAANVANKTRGIFALAATINTLAAAGAALDKAKVDALLLQMFNNGAKFQNMVLFTNGFQKQKLSQVYGYAPQDRNVGGVNIKQIETDFGNIGIVLDRMVPASSIGLFEMSEISPVFQPVPGKGNFFYEELGKKGAAEEGQIFGQIGLAHGHASLHGSITGLATS</sequence>
<dbReference type="EMBL" id="QWVT01000015">
    <property type="protein sequence ID" value="RID85666.1"/>
    <property type="molecule type" value="Genomic_DNA"/>
</dbReference>
<dbReference type="RefSeq" id="WP_119112519.1">
    <property type="nucleotide sequence ID" value="NZ_CBCSEO010000002.1"/>
</dbReference>
<proteinExistence type="predicted"/>
<dbReference type="Proteomes" id="UP000265816">
    <property type="component" value="Unassembled WGS sequence"/>
</dbReference>
<dbReference type="AlphaFoldDB" id="A0A398BDC8"/>
<dbReference type="InterPro" id="IPR035198">
    <property type="entry name" value="SU10_MCP"/>
</dbReference>
<accession>A0A398BDC8</accession>
<keyword evidence="2" id="KW-1185">Reference proteome</keyword>
<comment type="caution">
    <text evidence="1">The sequence shown here is derived from an EMBL/GenBank/DDBJ whole genome shotgun (WGS) entry which is preliminary data.</text>
</comment>
<name>A0A398BDC8_9BACI</name>
<gene>
    <name evidence="1" type="ORF">D1970_08920</name>
</gene>
<protein>
    <recommendedName>
        <fullName evidence="3">Phage capsid protein</fullName>
    </recommendedName>
</protein>
<reference evidence="1 2" key="1">
    <citation type="submission" date="2018-08" db="EMBL/GenBank/DDBJ databases">
        <title>Bacillus jemisoniae sp. nov., Bacillus chryseoplanitiae sp. nov., Bacillus resnikiae sp. nov., and Bacillus frankliniae sp. nov., isolated from Viking spacecraft and associated surfaces.</title>
        <authorList>
            <person name="Seuylemezian A."/>
            <person name="Vaishampayan P."/>
        </authorList>
    </citation>
    <scope>NUCLEOTIDE SEQUENCE [LARGE SCALE GENOMIC DNA]</scope>
    <source>
        <strain evidence="1 2">JJ-247</strain>
    </source>
</reference>
<dbReference type="OrthoDB" id="4578721at2"/>